<feature type="chain" id="PRO_5018015527" description="Lipoprotein" evidence="1">
    <location>
        <begin position="22"/>
        <end position="150"/>
    </location>
</feature>
<evidence type="ECO:0000256" key="1">
    <source>
        <dbReference type="SAM" id="SignalP"/>
    </source>
</evidence>
<comment type="caution">
    <text evidence="2">The sequence shown here is derived from an EMBL/GenBank/DDBJ whole genome shotgun (WGS) entry which is preliminary data.</text>
</comment>
<protein>
    <recommendedName>
        <fullName evidence="4">Lipoprotein</fullName>
    </recommendedName>
</protein>
<feature type="signal peptide" evidence="1">
    <location>
        <begin position="1"/>
        <end position="21"/>
    </location>
</feature>
<dbReference type="RefSeq" id="WP_121924766.1">
    <property type="nucleotide sequence ID" value="NZ_CBCSGA010000001.1"/>
</dbReference>
<evidence type="ECO:0000313" key="3">
    <source>
        <dbReference type="Proteomes" id="UP000280368"/>
    </source>
</evidence>
<dbReference type="Proteomes" id="UP000280368">
    <property type="component" value="Unassembled WGS sequence"/>
</dbReference>
<keyword evidence="3" id="KW-1185">Reference proteome</keyword>
<dbReference type="AlphaFoldDB" id="A0A3M0A0R4"/>
<dbReference type="OrthoDB" id="1364277at2"/>
<sequence length="150" mass="17425">MKTVIRIISILIIALSVTFCASKQEFQSEFPQEIIAAYYQTNKEDGKTYFFIDLKEQLNSKLQLEEVHFNDKTAVFESISKNTFRAQFNNKSKNTDLILDGNASKEYGNKAPSVKKSKFVLKSNEAVVQYSKKNQKYYFKIINVNERQVR</sequence>
<accession>A0A3M0A0R4</accession>
<proteinExistence type="predicted"/>
<reference evidence="2 3" key="1">
    <citation type="submission" date="2018-10" db="EMBL/GenBank/DDBJ databases">
        <title>Genomic Encyclopedia of Archaeal and Bacterial Type Strains, Phase II (KMG-II): from individual species to whole genera.</title>
        <authorList>
            <person name="Goeker M."/>
        </authorList>
    </citation>
    <scope>NUCLEOTIDE SEQUENCE [LARGE SCALE GENOMIC DNA]</scope>
    <source>
        <strain evidence="2 3">DSM 19727</strain>
    </source>
</reference>
<keyword evidence="1" id="KW-0732">Signal</keyword>
<evidence type="ECO:0008006" key="4">
    <source>
        <dbReference type="Google" id="ProtNLM"/>
    </source>
</evidence>
<dbReference type="EMBL" id="REFH01000008">
    <property type="protein sequence ID" value="RMA77059.1"/>
    <property type="molecule type" value="Genomic_DNA"/>
</dbReference>
<gene>
    <name evidence="2" type="ORF">BC961_1044</name>
</gene>
<organism evidence="2 3">
    <name type="scientific">Flavobacterium weaverense</name>
    <dbReference type="NCBI Taxonomy" id="271156"/>
    <lineage>
        <taxon>Bacteria</taxon>
        <taxon>Pseudomonadati</taxon>
        <taxon>Bacteroidota</taxon>
        <taxon>Flavobacteriia</taxon>
        <taxon>Flavobacteriales</taxon>
        <taxon>Flavobacteriaceae</taxon>
        <taxon>Flavobacterium</taxon>
    </lineage>
</organism>
<evidence type="ECO:0000313" key="2">
    <source>
        <dbReference type="EMBL" id="RMA77059.1"/>
    </source>
</evidence>
<name>A0A3M0A0R4_9FLAO</name>